<evidence type="ECO:0000313" key="2">
    <source>
        <dbReference type="Proteomes" id="UP001163603"/>
    </source>
</evidence>
<protein>
    <submittedName>
        <fullName evidence="1">Uncharacterized protein</fullName>
    </submittedName>
</protein>
<evidence type="ECO:0000313" key="1">
    <source>
        <dbReference type="EMBL" id="KAJ0046252.1"/>
    </source>
</evidence>
<accession>A0ACC0Z5R1</accession>
<dbReference type="Proteomes" id="UP001163603">
    <property type="component" value="Chromosome 3"/>
</dbReference>
<reference evidence="2" key="1">
    <citation type="journal article" date="2023" name="G3 (Bethesda)">
        <title>Genome assembly and association tests identify interacting loci associated with vigor, precocity, and sex in interspecific pistachio rootstocks.</title>
        <authorList>
            <person name="Palmer W."/>
            <person name="Jacygrad E."/>
            <person name="Sagayaradj S."/>
            <person name="Cavanaugh K."/>
            <person name="Han R."/>
            <person name="Bertier L."/>
            <person name="Beede B."/>
            <person name="Kafkas S."/>
            <person name="Golino D."/>
            <person name="Preece J."/>
            <person name="Michelmore R."/>
        </authorList>
    </citation>
    <scope>NUCLEOTIDE SEQUENCE [LARGE SCALE GENOMIC DNA]</scope>
</reference>
<sequence length="151" mass="16930">MIMTYKGEEVVAWWQFWLLLRNSLWHCRDFVKDLQVAEPVLVSEFDFWPNPNVNWGAQKASNAIVMGYRLWHTKKLSKTCEASISRLTRKGEEGVDSLVGAIPGLSLCNNSLDGAILDDLGNCTELTYLDISINLLTGSIPRIDGDGDLDL</sequence>
<proteinExistence type="predicted"/>
<keyword evidence="2" id="KW-1185">Reference proteome</keyword>
<comment type="caution">
    <text evidence="1">The sequence shown here is derived from an EMBL/GenBank/DDBJ whole genome shotgun (WGS) entry which is preliminary data.</text>
</comment>
<name>A0ACC0Z5R1_9ROSI</name>
<dbReference type="EMBL" id="CM047738">
    <property type="protein sequence ID" value="KAJ0046252.1"/>
    <property type="molecule type" value="Genomic_DNA"/>
</dbReference>
<gene>
    <name evidence="1" type="ORF">Pint_03736</name>
</gene>
<organism evidence="1 2">
    <name type="scientific">Pistacia integerrima</name>
    <dbReference type="NCBI Taxonomy" id="434235"/>
    <lineage>
        <taxon>Eukaryota</taxon>
        <taxon>Viridiplantae</taxon>
        <taxon>Streptophyta</taxon>
        <taxon>Embryophyta</taxon>
        <taxon>Tracheophyta</taxon>
        <taxon>Spermatophyta</taxon>
        <taxon>Magnoliopsida</taxon>
        <taxon>eudicotyledons</taxon>
        <taxon>Gunneridae</taxon>
        <taxon>Pentapetalae</taxon>
        <taxon>rosids</taxon>
        <taxon>malvids</taxon>
        <taxon>Sapindales</taxon>
        <taxon>Anacardiaceae</taxon>
        <taxon>Pistacia</taxon>
    </lineage>
</organism>